<comment type="cofactor">
    <cofactor evidence="9">
        <name>Zn(2+)</name>
        <dbReference type="ChEBI" id="CHEBI:29105"/>
    </cofactor>
    <text evidence="9">Binds 1 zinc ion per subunit.</text>
</comment>
<sequence>MSEAALKKVMDHAKAGLLARKTFFETKGELVVEIARAMAVCLANGGKIMFCGNGGSAADSQHLAAEFTNRFKLERPPLPGLALTTDTSALTAIGNDYSFDEVFSKQLQALGRPGDMLVGLSTSGTSSNVIRAMREAKRNEIITVGLSGQTGGEMASVSDFLVTVPSGDTPVIQEIHIAAAHMMCHLVDHFLFEAVAELTPFLPQEG</sequence>
<evidence type="ECO:0000313" key="12">
    <source>
        <dbReference type="Proteomes" id="UP000219215"/>
    </source>
</evidence>
<comment type="pathway">
    <text evidence="9">Carbohydrate biosynthesis; D-glycero-D-manno-heptose 7-phosphate biosynthesis; D-glycero-alpha-D-manno-heptose 7-phosphate and D-glycero-beta-D-manno-heptose 7-phosphate from sedoheptulose 7-phosphate: step 1/1.</text>
</comment>
<dbReference type="Gene3D" id="3.40.50.10490">
    <property type="entry name" value="Glucose-6-phosphate isomerase like protein, domain 1"/>
    <property type="match status" value="1"/>
</dbReference>
<feature type="binding site" evidence="9">
    <location>
        <position position="62"/>
    </location>
    <ligand>
        <name>Zn(2+)</name>
        <dbReference type="ChEBI" id="CHEBI:29105"/>
    </ligand>
</feature>
<comment type="similarity">
    <text evidence="3 9">Belongs to the SIS family. GmhA subfamily.</text>
</comment>
<keyword evidence="12" id="KW-1185">Reference proteome</keyword>
<dbReference type="PANTHER" id="PTHR30390:SF6">
    <property type="entry name" value="DNAA INITIATOR-ASSOCIATING PROTEIN DIAA"/>
    <property type="match status" value="1"/>
</dbReference>
<dbReference type="UniPathway" id="UPA00041">
    <property type="reaction ID" value="UER00436"/>
</dbReference>
<feature type="domain" description="SIS" evidence="10">
    <location>
        <begin position="38"/>
        <end position="200"/>
    </location>
</feature>
<comment type="miscellaneous">
    <text evidence="9">The reaction produces a racemic mixture of D-glycero-alpha-D-manno-heptose 7-phosphate and D-glycero-beta-D-manno-heptose 7-phosphate.</text>
</comment>
<dbReference type="CDD" id="cd05006">
    <property type="entry name" value="SIS_GmhA"/>
    <property type="match status" value="1"/>
</dbReference>
<dbReference type="OrthoDB" id="9810929at2"/>
<comment type="catalytic activity">
    <reaction evidence="1 9">
        <text>2 D-sedoheptulose 7-phosphate = D-glycero-alpha-D-manno-heptose 7-phosphate + D-glycero-beta-D-manno-heptose 7-phosphate</text>
        <dbReference type="Rhea" id="RHEA:27489"/>
        <dbReference type="ChEBI" id="CHEBI:57483"/>
        <dbReference type="ChEBI" id="CHEBI:60203"/>
        <dbReference type="ChEBI" id="CHEBI:60204"/>
        <dbReference type="EC" id="5.3.1.28"/>
    </reaction>
</comment>
<keyword evidence="8 9" id="KW-0119">Carbohydrate metabolism</keyword>
<dbReference type="GO" id="GO:0005975">
    <property type="term" value="P:carbohydrate metabolic process"/>
    <property type="evidence" value="ECO:0007669"/>
    <property type="project" value="UniProtKB-UniRule"/>
</dbReference>
<reference evidence="12" key="1">
    <citation type="submission" date="2017-09" db="EMBL/GenBank/DDBJ databases">
        <authorList>
            <person name="Regsiter A."/>
            <person name="William W."/>
        </authorList>
    </citation>
    <scope>NUCLEOTIDE SEQUENCE [LARGE SCALE GENOMIC DNA]</scope>
    <source>
        <strain evidence="12">500-1</strain>
    </source>
</reference>
<feature type="binding site" evidence="9">
    <location>
        <begin position="95"/>
        <end position="96"/>
    </location>
    <ligand>
        <name>substrate</name>
    </ligand>
</feature>
<dbReference type="GO" id="GO:0005737">
    <property type="term" value="C:cytoplasm"/>
    <property type="evidence" value="ECO:0007669"/>
    <property type="project" value="UniProtKB-SubCell"/>
</dbReference>
<dbReference type="Proteomes" id="UP000219215">
    <property type="component" value="Chromosome DPRO"/>
</dbReference>
<dbReference type="PANTHER" id="PTHR30390">
    <property type="entry name" value="SEDOHEPTULOSE 7-PHOSPHATE ISOMERASE / DNAA INITIATOR-ASSOCIATING FACTOR FOR REPLICATION INITIATION"/>
    <property type="match status" value="1"/>
</dbReference>
<protein>
    <recommendedName>
        <fullName evidence="9">Phosphoheptose isomerase</fullName>
        <ecNumber evidence="9">5.3.1.28</ecNumber>
    </recommendedName>
    <alternativeName>
        <fullName evidence="9">Sedoheptulose 7-phosphate isomerase</fullName>
    </alternativeName>
</protein>
<evidence type="ECO:0000256" key="2">
    <source>
        <dbReference type="ARBA" id="ARBA00004496"/>
    </source>
</evidence>
<evidence type="ECO:0000256" key="6">
    <source>
        <dbReference type="ARBA" id="ARBA00022833"/>
    </source>
</evidence>
<dbReference type="SUPFAM" id="SSF53697">
    <property type="entry name" value="SIS domain"/>
    <property type="match status" value="1"/>
</dbReference>
<evidence type="ECO:0000256" key="1">
    <source>
        <dbReference type="ARBA" id="ARBA00000348"/>
    </source>
</evidence>
<dbReference type="RefSeq" id="WP_097012622.1">
    <property type="nucleotide sequence ID" value="NZ_LT907975.1"/>
</dbReference>
<keyword evidence="5 9" id="KW-0479">Metal-binding</keyword>
<dbReference type="GO" id="GO:0008270">
    <property type="term" value="F:zinc ion binding"/>
    <property type="evidence" value="ECO:0007669"/>
    <property type="project" value="UniProtKB-UniRule"/>
</dbReference>
<keyword evidence="4 9" id="KW-0963">Cytoplasm</keyword>
<evidence type="ECO:0000256" key="8">
    <source>
        <dbReference type="ARBA" id="ARBA00023277"/>
    </source>
</evidence>
<dbReference type="KEGG" id="pprf:DPRO_2891"/>
<feature type="binding site" evidence="9">
    <location>
        <begin position="53"/>
        <end position="55"/>
    </location>
    <ligand>
        <name>substrate</name>
    </ligand>
</feature>
<dbReference type="InterPro" id="IPR004515">
    <property type="entry name" value="Phosphoheptose_Isoase"/>
</dbReference>
<feature type="binding site" evidence="9">
    <location>
        <position position="173"/>
    </location>
    <ligand>
        <name>substrate</name>
    </ligand>
</feature>
<evidence type="ECO:0000256" key="3">
    <source>
        <dbReference type="ARBA" id="ARBA00009894"/>
    </source>
</evidence>
<dbReference type="GO" id="GO:0097367">
    <property type="term" value="F:carbohydrate derivative binding"/>
    <property type="evidence" value="ECO:0007669"/>
    <property type="project" value="InterPro"/>
</dbReference>
<organism evidence="11 12">
    <name type="scientific">Pseudodesulfovibrio profundus</name>
    <dbReference type="NCBI Taxonomy" id="57320"/>
    <lineage>
        <taxon>Bacteria</taxon>
        <taxon>Pseudomonadati</taxon>
        <taxon>Thermodesulfobacteriota</taxon>
        <taxon>Desulfovibrionia</taxon>
        <taxon>Desulfovibrionales</taxon>
        <taxon>Desulfovibrionaceae</taxon>
    </lineage>
</organism>
<feature type="binding site" evidence="9">
    <location>
        <position position="126"/>
    </location>
    <ligand>
        <name>substrate</name>
    </ligand>
</feature>
<evidence type="ECO:0000256" key="9">
    <source>
        <dbReference type="HAMAP-Rule" id="MF_00067"/>
    </source>
</evidence>
<dbReference type="AlphaFoldDB" id="A0A2C8FBC6"/>
<dbReference type="InterPro" id="IPR046348">
    <property type="entry name" value="SIS_dom_sf"/>
</dbReference>
<gene>
    <name evidence="9 11" type="primary">gmhA</name>
    <name evidence="11" type="ORF">DPRO_2891</name>
</gene>
<evidence type="ECO:0000256" key="5">
    <source>
        <dbReference type="ARBA" id="ARBA00022723"/>
    </source>
</evidence>
<dbReference type="GO" id="GO:2001061">
    <property type="term" value="P:D-glycero-D-manno-heptose 7-phosphate biosynthetic process"/>
    <property type="evidence" value="ECO:0007669"/>
    <property type="project" value="UniProtKB-UniPathway"/>
</dbReference>
<dbReference type="InterPro" id="IPR035461">
    <property type="entry name" value="GmhA/DiaA"/>
</dbReference>
<evidence type="ECO:0000256" key="4">
    <source>
        <dbReference type="ARBA" id="ARBA00022490"/>
    </source>
</evidence>
<dbReference type="HAMAP" id="MF_00067">
    <property type="entry name" value="GmhA"/>
    <property type="match status" value="1"/>
</dbReference>
<feature type="binding site" evidence="9">
    <location>
        <position position="173"/>
    </location>
    <ligand>
        <name>Zn(2+)</name>
        <dbReference type="ChEBI" id="CHEBI:29105"/>
    </ligand>
</feature>
<comment type="function">
    <text evidence="9">Catalyzes the isomerization of sedoheptulose 7-phosphate in D-glycero-D-manno-heptose 7-phosphate.</text>
</comment>
<dbReference type="GO" id="GO:0008968">
    <property type="term" value="F:D-sedoheptulose 7-phosphate isomerase activity"/>
    <property type="evidence" value="ECO:0007669"/>
    <property type="project" value="UniProtKB-UniRule"/>
</dbReference>
<evidence type="ECO:0000313" key="11">
    <source>
        <dbReference type="EMBL" id="SOB59801.1"/>
    </source>
</evidence>
<feature type="binding site" evidence="9">
    <location>
        <begin position="121"/>
        <end position="123"/>
    </location>
    <ligand>
        <name>substrate</name>
    </ligand>
</feature>
<feature type="binding site" evidence="9">
    <location>
        <position position="181"/>
    </location>
    <ligand>
        <name>Zn(2+)</name>
        <dbReference type="ChEBI" id="CHEBI:29105"/>
    </ligand>
</feature>
<dbReference type="Pfam" id="PF13580">
    <property type="entry name" value="SIS_2"/>
    <property type="match status" value="1"/>
</dbReference>
<feature type="binding site" evidence="9">
    <location>
        <position position="66"/>
    </location>
    <ligand>
        <name>Zn(2+)</name>
        <dbReference type="ChEBI" id="CHEBI:29105"/>
    </ligand>
</feature>
<dbReference type="PROSITE" id="PS51464">
    <property type="entry name" value="SIS"/>
    <property type="match status" value="1"/>
</dbReference>
<keyword evidence="7 9" id="KW-0413">Isomerase</keyword>
<proteinExistence type="inferred from homology"/>
<dbReference type="InterPro" id="IPR050099">
    <property type="entry name" value="SIS_GmhA/DiaA_subfam"/>
</dbReference>
<dbReference type="EC" id="5.3.1.28" evidence="9"/>
<name>A0A2C8FBC6_9BACT</name>
<accession>A0A2C8FBC6</accession>
<dbReference type="InterPro" id="IPR001347">
    <property type="entry name" value="SIS_dom"/>
</dbReference>
<keyword evidence="6 9" id="KW-0862">Zinc</keyword>
<evidence type="ECO:0000259" key="10">
    <source>
        <dbReference type="PROSITE" id="PS51464"/>
    </source>
</evidence>
<comment type="subcellular location">
    <subcellularLocation>
        <location evidence="2 9">Cytoplasm</location>
    </subcellularLocation>
</comment>
<evidence type="ECO:0000256" key="7">
    <source>
        <dbReference type="ARBA" id="ARBA00023235"/>
    </source>
</evidence>
<dbReference type="EMBL" id="LT907975">
    <property type="protein sequence ID" value="SOB59801.1"/>
    <property type="molecule type" value="Genomic_DNA"/>
</dbReference>
<feature type="binding site" evidence="9">
    <location>
        <position position="66"/>
    </location>
    <ligand>
        <name>substrate</name>
    </ligand>
</feature>